<dbReference type="GO" id="GO:0000156">
    <property type="term" value="F:phosphorelay response regulator activity"/>
    <property type="evidence" value="ECO:0007669"/>
    <property type="project" value="InterPro"/>
</dbReference>
<dbReference type="AlphaFoldDB" id="A0A173V873"/>
<dbReference type="InterPro" id="IPR007492">
    <property type="entry name" value="LytTR_DNA-bd_dom"/>
</dbReference>
<feature type="domain" description="Response regulatory" evidence="2">
    <location>
        <begin position="17"/>
        <end position="130"/>
    </location>
</feature>
<dbReference type="PROSITE" id="PS50110">
    <property type="entry name" value="RESPONSE_REGULATORY"/>
    <property type="match status" value="1"/>
</dbReference>
<organism evidence="4 5">
    <name type="scientific">Parabacteroides distasonis</name>
    <dbReference type="NCBI Taxonomy" id="823"/>
    <lineage>
        <taxon>Bacteria</taxon>
        <taxon>Pseudomonadati</taxon>
        <taxon>Bacteroidota</taxon>
        <taxon>Bacteroidia</taxon>
        <taxon>Bacteroidales</taxon>
        <taxon>Tannerellaceae</taxon>
        <taxon>Parabacteroides</taxon>
    </lineage>
</organism>
<proteinExistence type="predicted"/>
<dbReference type="FunFam" id="3.40.50.2300:FF:000361">
    <property type="entry name" value="Two-component system response regulator"/>
    <property type="match status" value="1"/>
</dbReference>
<evidence type="ECO:0000259" key="3">
    <source>
        <dbReference type="PROSITE" id="PS50930"/>
    </source>
</evidence>
<dbReference type="Pfam" id="PF00072">
    <property type="entry name" value="Response_reg"/>
    <property type="match status" value="1"/>
</dbReference>
<feature type="modified residue" description="4-aspartylphosphate" evidence="1">
    <location>
        <position position="70"/>
    </location>
</feature>
<reference evidence="4 5" key="1">
    <citation type="submission" date="2015-09" db="EMBL/GenBank/DDBJ databases">
        <authorList>
            <consortium name="Pathogen Informatics"/>
        </authorList>
    </citation>
    <scope>NUCLEOTIDE SEQUENCE [LARGE SCALE GENOMIC DNA]</scope>
    <source>
        <strain evidence="4 5">2789STDY5608872</strain>
    </source>
</reference>
<dbReference type="Gene3D" id="3.40.50.2300">
    <property type="match status" value="1"/>
</dbReference>
<feature type="domain" description="HTH LytTR-type" evidence="3">
    <location>
        <begin position="164"/>
        <end position="271"/>
    </location>
</feature>
<dbReference type="GO" id="GO:0003677">
    <property type="term" value="F:DNA binding"/>
    <property type="evidence" value="ECO:0007669"/>
    <property type="project" value="InterPro"/>
</dbReference>
<evidence type="ECO:0000259" key="2">
    <source>
        <dbReference type="PROSITE" id="PS50110"/>
    </source>
</evidence>
<dbReference type="InterPro" id="IPR046947">
    <property type="entry name" value="LytR-like"/>
</dbReference>
<dbReference type="EMBL" id="CYXP01000006">
    <property type="protein sequence ID" value="CUN23559.1"/>
    <property type="molecule type" value="Genomic_DNA"/>
</dbReference>
<name>A0A173V873_PARDI</name>
<dbReference type="Proteomes" id="UP000095591">
    <property type="component" value="Unassembled WGS sequence"/>
</dbReference>
<evidence type="ECO:0000256" key="1">
    <source>
        <dbReference type="PROSITE-ProRule" id="PRU00169"/>
    </source>
</evidence>
<protein>
    <submittedName>
        <fullName evidence="4">Probable transcriptional regulatory protein YehT</fullName>
    </submittedName>
</protein>
<dbReference type="InterPro" id="IPR011006">
    <property type="entry name" value="CheY-like_superfamily"/>
</dbReference>
<gene>
    <name evidence="4" type="primary">yehT_4</name>
    <name evidence="4" type="ORF">ERS852429_02771</name>
</gene>
<accession>A0A173V873</accession>
<evidence type="ECO:0000313" key="4">
    <source>
        <dbReference type="EMBL" id="CUN23559.1"/>
    </source>
</evidence>
<dbReference type="PANTHER" id="PTHR37299">
    <property type="entry name" value="TRANSCRIPTIONAL REGULATOR-RELATED"/>
    <property type="match status" value="1"/>
</dbReference>
<dbReference type="Gene3D" id="2.40.50.1020">
    <property type="entry name" value="LytTr DNA-binding domain"/>
    <property type="match status" value="1"/>
</dbReference>
<dbReference type="SMART" id="SM00448">
    <property type="entry name" value="REC"/>
    <property type="match status" value="1"/>
</dbReference>
<sequence length="271" mass="31933">MITNSPYQSHLFMNNIQVAIIEDEKPAARLLEGMIKKLRPQWDIIKIPGSIESSVAWFASHPHPDIVFLDIQLSDGNSFLFIEQVCPTSLIIFTTAYDEYAVRAFTVNSIDYLLKPIRQERLEEAIQKFEHVTSKYNQKLLEQNDLLEVLHSLTYPGKKYRTRFLISGNEKLITLQVEDIAYFYSLNKITFAVTRQKKEYIIDFPLDKLMEQLDPDKFFRTNRQTIINIESIVKIEPYFQNKVIVHIKPEHKEKILVSKEKWASFKLWLNY</sequence>
<dbReference type="PROSITE" id="PS50930">
    <property type="entry name" value="HTH_LYTTR"/>
    <property type="match status" value="1"/>
</dbReference>
<dbReference type="SUPFAM" id="SSF52172">
    <property type="entry name" value="CheY-like"/>
    <property type="match status" value="1"/>
</dbReference>
<dbReference type="PANTHER" id="PTHR37299:SF1">
    <property type="entry name" value="STAGE 0 SPORULATION PROTEIN A HOMOLOG"/>
    <property type="match status" value="1"/>
</dbReference>
<evidence type="ECO:0000313" key="5">
    <source>
        <dbReference type="Proteomes" id="UP000095591"/>
    </source>
</evidence>
<keyword evidence="1" id="KW-0597">Phosphoprotein</keyword>
<dbReference type="InterPro" id="IPR001789">
    <property type="entry name" value="Sig_transdc_resp-reg_receiver"/>
</dbReference>
<dbReference type="Pfam" id="PF04397">
    <property type="entry name" value="LytTR"/>
    <property type="match status" value="1"/>
</dbReference>
<dbReference type="SMART" id="SM00850">
    <property type="entry name" value="LytTR"/>
    <property type="match status" value="1"/>
</dbReference>